<sequence>MILQRAKSPPPDAKEIDFISGGSVICGTSYSAAKGNAKEVKTENGDRPIRTSSLTEEKVICFDEEDRDDVHDPHHDGLVITLFIANHFIRRILINGGSSVNIIQHEVLKRKGILDSEIILKSSVLVGFSVEVKNTVGEIMLPIYIDGVNSIQKFCVISSLSCYNIILGRP</sequence>
<comment type="caution">
    <text evidence="1">The sequence shown here is derived from an EMBL/GenBank/DDBJ whole genome shotgun (WGS) entry which is preliminary data.</text>
</comment>
<dbReference type="Proteomes" id="UP001056120">
    <property type="component" value="Linkage Group LG05"/>
</dbReference>
<keyword evidence="2" id="KW-1185">Reference proteome</keyword>
<dbReference type="EMBL" id="CM042022">
    <property type="protein sequence ID" value="KAI3815613.1"/>
    <property type="molecule type" value="Genomic_DNA"/>
</dbReference>
<reference evidence="2" key="1">
    <citation type="journal article" date="2022" name="Mol. Ecol. Resour.">
        <title>The genomes of chicory, endive, great burdock and yacon provide insights into Asteraceae palaeo-polyploidization history and plant inulin production.</title>
        <authorList>
            <person name="Fan W."/>
            <person name="Wang S."/>
            <person name="Wang H."/>
            <person name="Wang A."/>
            <person name="Jiang F."/>
            <person name="Liu H."/>
            <person name="Zhao H."/>
            <person name="Xu D."/>
            <person name="Zhang Y."/>
        </authorList>
    </citation>
    <scope>NUCLEOTIDE SEQUENCE [LARGE SCALE GENOMIC DNA]</scope>
    <source>
        <strain evidence="2">cv. Yunnan</strain>
    </source>
</reference>
<gene>
    <name evidence="1" type="ORF">L1987_15290</name>
</gene>
<proteinExistence type="predicted"/>
<name>A0ACB9J7F8_9ASTR</name>
<organism evidence="1 2">
    <name type="scientific">Smallanthus sonchifolius</name>
    <dbReference type="NCBI Taxonomy" id="185202"/>
    <lineage>
        <taxon>Eukaryota</taxon>
        <taxon>Viridiplantae</taxon>
        <taxon>Streptophyta</taxon>
        <taxon>Embryophyta</taxon>
        <taxon>Tracheophyta</taxon>
        <taxon>Spermatophyta</taxon>
        <taxon>Magnoliopsida</taxon>
        <taxon>eudicotyledons</taxon>
        <taxon>Gunneridae</taxon>
        <taxon>Pentapetalae</taxon>
        <taxon>asterids</taxon>
        <taxon>campanulids</taxon>
        <taxon>Asterales</taxon>
        <taxon>Asteraceae</taxon>
        <taxon>Asteroideae</taxon>
        <taxon>Heliantheae alliance</taxon>
        <taxon>Millerieae</taxon>
        <taxon>Smallanthus</taxon>
    </lineage>
</organism>
<evidence type="ECO:0000313" key="2">
    <source>
        <dbReference type="Proteomes" id="UP001056120"/>
    </source>
</evidence>
<evidence type="ECO:0000313" key="1">
    <source>
        <dbReference type="EMBL" id="KAI3815613.1"/>
    </source>
</evidence>
<reference evidence="1 2" key="2">
    <citation type="journal article" date="2022" name="Mol. Ecol. Resour.">
        <title>The genomes of chicory, endive, great burdock and yacon provide insights into Asteraceae paleo-polyploidization history and plant inulin production.</title>
        <authorList>
            <person name="Fan W."/>
            <person name="Wang S."/>
            <person name="Wang H."/>
            <person name="Wang A."/>
            <person name="Jiang F."/>
            <person name="Liu H."/>
            <person name="Zhao H."/>
            <person name="Xu D."/>
            <person name="Zhang Y."/>
        </authorList>
    </citation>
    <scope>NUCLEOTIDE SEQUENCE [LARGE SCALE GENOMIC DNA]</scope>
    <source>
        <strain evidence="2">cv. Yunnan</strain>
        <tissue evidence="1">Leaves</tissue>
    </source>
</reference>
<protein>
    <submittedName>
        <fullName evidence="1">Uncharacterized protein</fullName>
    </submittedName>
</protein>
<accession>A0ACB9J7F8</accession>